<feature type="transmembrane region" description="Helical" evidence="8">
    <location>
        <begin position="139"/>
        <end position="161"/>
    </location>
</feature>
<dbReference type="CDD" id="cd17320">
    <property type="entry name" value="MFS_MdfA_MDR_like"/>
    <property type="match status" value="1"/>
</dbReference>
<feature type="transmembrane region" description="Helical" evidence="8">
    <location>
        <begin position="379"/>
        <end position="400"/>
    </location>
</feature>
<evidence type="ECO:0000256" key="7">
    <source>
        <dbReference type="ARBA" id="ARBA00023136"/>
    </source>
</evidence>
<dbReference type="Gene3D" id="1.20.1720.10">
    <property type="entry name" value="Multidrug resistance protein D"/>
    <property type="match status" value="1"/>
</dbReference>
<feature type="transmembrane region" description="Helical" evidence="8">
    <location>
        <begin position="15"/>
        <end position="35"/>
    </location>
</feature>
<feature type="transmembrane region" description="Helical" evidence="8">
    <location>
        <begin position="106"/>
        <end position="127"/>
    </location>
</feature>
<evidence type="ECO:0000313" key="10">
    <source>
        <dbReference type="EMBL" id="UOO88542.1"/>
    </source>
</evidence>
<dbReference type="PANTHER" id="PTHR23502">
    <property type="entry name" value="MAJOR FACILITATOR SUPERFAMILY"/>
    <property type="match status" value="1"/>
</dbReference>
<evidence type="ECO:0000256" key="5">
    <source>
        <dbReference type="ARBA" id="ARBA00022692"/>
    </source>
</evidence>
<feature type="transmembrane region" description="Helical" evidence="8">
    <location>
        <begin position="257"/>
        <end position="274"/>
    </location>
</feature>
<sequence length="412" mass="44825">MNQNKTSPQLSDKQLSFLLAMLVAIMPFSIDTYLPAMTDVATSLGSSVHLVEKSLSTYLLGAALGQLIGGSLSDLKGRKPICLIGLCIFIVATAIITQVTQVEWLIGMRMVQGLGAGMATVIVPAMVRDRYTGVQAAQMFATIGIIIMIAPSIAPMFGAIIHDWFGWQAIFGFLLLYGVALLCSMGRFLPMNKPQRAAGEAFWSGVFSRYRAVLKTREAMGFLLLQGFCFSCMFVFLTESSWVYKHYYGLSNKEYAWAFMLNIVAMACFNRLTAFRLKNGAQPHKILLSGLAVQICTGLIMVVWSLIALPPFPVLVLLVMLTIGAQGLIVPSNQAIYMSYFSREAGSANALLGSGMQLIAFGIGWLTTDLHAETGGKMIVMPLMMCASTLGAIAVISLLSRNAFKHKPIRSH</sequence>
<protein>
    <recommendedName>
        <fullName evidence="8">Bcr/CflA family efflux transporter</fullName>
    </recommendedName>
</protein>
<keyword evidence="11" id="KW-1185">Reference proteome</keyword>
<organism evidence="10 11">
    <name type="scientific">Vitreoscilla massiliensis</name>
    <dbReference type="NCBI Taxonomy" id="1689272"/>
    <lineage>
        <taxon>Bacteria</taxon>
        <taxon>Pseudomonadati</taxon>
        <taxon>Pseudomonadota</taxon>
        <taxon>Betaproteobacteria</taxon>
        <taxon>Neisseriales</taxon>
        <taxon>Neisseriaceae</taxon>
        <taxon>Vitreoscilla</taxon>
    </lineage>
</organism>
<feature type="transmembrane region" description="Helical" evidence="8">
    <location>
        <begin position="167"/>
        <end position="189"/>
    </location>
</feature>
<feature type="transmembrane region" description="Helical" evidence="8">
    <location>
        <begin position="286"/>
        <end position="306"/>
    </location>
</feature>
<keyword evidence="6 8" id="KW-1133">Transmembrane helix</keyword>
<evidence type="ECO:0000256" key="3">
    <source>
        <dbReference type="ARBA" id="ARBA00022448"/>
    </source>
</evidence>
<dbReference type="Pfam" id="PF07690">
    <property type="entry name" value="MFS_1"/>
    <property type="match status" value="1"/>
</dbReference>
<evidence type="ECO:0000256" key="2">
    <source>
        <dbReference type="ARBA" id="ARBA00006236"/>
    </source>
</evidence>
<dbReference type="InterPro" id="IPR020846">
    <property type="entry name" value="MFS_dom"/>
</dbReference>
<evidence type="ECO:0000256" key="8">
    <source>
        <dbReference type="RuleBase" id="RU365088"/>
    </source>
</evidence>
<evidence type="ECO:0000256" key="1">
    <source>
        <dbReference type="ARBA" id="ARBA00004651"/>
    </source>
</evidence>
<comment type="subcellular location">
    <subcellularLocation>
        <location evidence="8">Cell inner membrane</location>
        <topology evidence="8">Multi-pass membrane protein</topology>
    </subcellularLocation>
    <subcellularLocation>
        <location evidence="1">Cell membrane</location>
        <topology evidence="1">Multi-pass membrane protein</topology>
    </subcellularLocation>
</comment>
<dbReference type="RefSeq" id="WP_058357773.1">
    <property type="nucleotide sequence ID" value="NZ_CABKVG010000010.1"/>
</dbReference>
<keyword evidence="8" id="KW-0997">Cell inner membrane</keyword>
<evidence type="ECO:0000256" key="6">
    <source>
        <dbReference type="ARBA" id="ARBA00022989"/>
    </source>
</evidence>
<evidence type="ECO:0000313" key="11">
    <source>
        <dbReference type="Proteomes" id="UP000832011"/>
    </source>
</evidence>
<dbReference type="Proteomes" id="UP000832011">
    <property type="component" value="Chromosome"/>
</dbReference>
<dbReference type="PROSITE" id="PS50850">
    <property type="entry name" value="MFS"/>
    <property type="match status" value="1"/>
</dbReference>
<accession>A0ABY4E530</accession>
<proteinExistence type="inferred from homology"/>
<feature type="transmembrane region" description="Helical" evidence="8">
    <location>
        <begin position="350"/>
        <end position="367"/>
    </location>
</feature>
<dbReference type="SUPFAM" id="SSF103473">
    <property type="entry name" value="MFS general substrate transporter"/>
    <property type="match status" value="1"/>
</dbReference>
<keyword evidence="3 8" id="KW-0813">Transport</keyword>
<gene>
    <name evidence="10" type="ORF">LVJ82_13850</name>
</gene>
<dbReference type="NCBIfam" id="TIGR00710">
    <property type="entry name" value="efflux_Bcr_CflA"/>
    <property type="match status" value="1"/>
</dbReference>
<keyword evidence="5 8" id="KW-0812">Transmembrane</keyword>
<feature type="transmembrane region" description="Helical" evidence="8">
    <location>
        <begin position="80"/>
        <end position="100"/>
    </location>
</feature>
<keyword evidence="4" id="KW-1003">Cell membrane</keyword>
<dbReference type="EMBL" id="CP091511">
    <property type="protein sequence ID" value="UOO88542.1"/>
    <property type="molecule type" value="Genomic_DNA"/>
</dbReference>
<dbReference type="PANTHER" id="PTHR23502:SF132">
    <property type="entry name" value="POLYAMINE TRANSPORTER 2-RELATED"/>
    <property type="match status" value="1"/>
</dbReference>
<name>A0ABY4E530_9NEIS</name>
<feature type="domain" description="Major facilitator superfamily (MFS) profile" evidence="9">
    <location>
        <begin position="15"/>
        <end position="403"/>
    </location>
</feature>
<comment type="similarity">
    <text evidence="2 8">Belongs to the major facilitator superfamily. Bcr/CmlA family.</text>
</comment>
<dbReference type="InterPro" id="IPR004812">
    <property type="entry name" value="Efflux_drug-R_Bcr/CmlA"/>
</dbReference>
<dbReference type="InterPro" id="IPR036259">
    <property type="entry name" value="MFS_trans_sf"/>
</dbReference>
<keyword evidence="7 8" id="KW-0472">Membrane</keyword>
<evidence type="ECO:0000259" key="9">
    <source>
        <dbReference type="PROSITE" id="PS50850"/>
    </source>
</evidence>
<evidence type="ECO:0000256" key="4">
    <source>
        <dbReference type="ARBA" id="ARBA00022475"/>
    </source>
</evidence>
<comment type="caution">
    <text evidence="8">Lacks conserved residue(s) required for the propagation of feature annotation.</text>
</comment>
<dbReference type="InterPro" id="IPR011701">
    <property type="entry name" value="MFS"/>
</dbReference>
<feature type="transmembrane region" description="Helical" evidence="8">
    <location>
        <begin position="312"/>
        <end position="330"/>
    </location>
</feature>
<feature type="transmembrane region" description="Helical" evidence="8">
    <location>
        <begin position="219"/>
        <end position="237"/>
    </location>
</feature>
<reference evidence="10 11" key="1">
    <citation type="journal article" date="2022" name="Res Sq">
        <title>Evolution of multicellular longitudinally dividing oral cavity symbionts (Neisseriaceae).</title>
        <authorList>
            <person name="Nyongesa S."/>
            <person name="Weber P."/>
            <person name="Bernet E."/>
            <person name="Pullido F."/>
            <person name="Nieckarz M."/>
            <person name="Delaby M."/>
            <person name="Nieves C."/>
            <person name="Viehboeck T."/>
            <person name="Krause N."/>
            <person name="Rivera-Millot A."/>
            <person name="Nakamura A."/>
            <person name="Vischer N."/>
            <person name="VanNieuwenhze M."/>
            <person name="Brun Y."/>
            <person name="Cava F."/>
            <person name="Bulgheresi S."/>
            <person name="Veyrier F."/>
        </authorList>
    </citation>
    <scope>NUCLEOTIDE SEQUENCE [LARGE SCALE GENOMIC DNA]</scope>
    <source>
        <strain evidence="10 11">SN4</strain>
    </source>
</reference>